<dbReference type="GO" id="GO:0000049">
    <property type="term" value="F:tRNA binding"/>
    <property type="evidence" value="ECO:0007669"/>
    <property type="project" value="UniProtKB-KW"/>
</dbReference>
<evidence type="ECO:0000256" key="8">
    <source>
        <dbReference type="ARBA" id="ARBA00022723"/>
    </source>
</evidence>
<dbReference type="Pfam" id="PF04055">
    <property type="entry name" value="Radical_SAM"/>
    <property type="match status" value="1"/>
</dbReference>
<dbReference type="SFLD" id="SFLDS00029">
    <property type="entry name" value="Radical_SAM"/>
    <property type="match status" value="1"/>
</dbReference>
<dbReference type="PIRSF" id="PIRSF005669">
    <property type="entry name" value="Hist_AcTrfase_ELP3"/>
    <property type="match status" value="1"/>
</dbReference>
<evidence type="ECO:0000256" key="6">
    <source>
        <dbReference type="ARBA" id="ARBA00022691"/>
    </source>
</evidence>
<evidence type="ECO:0000256" key="1">
    <source>
        <dbReference type="ARBA" id="ARBA00005217"/>
    </source>
</evidence>
<keyword evidence="11 15" id="KW-0411">Iron-sulfur</keyword>
<keyword evidence="7" id="KW-0819">tRNA processing</keyword>
<evidence type="ECO:0000256" key="14">
    <source>
        <dbReference type="ARBA" id="ARBA00047372"/>
    </source>
</evidence>
<feature type="binding site" evidence="15">
    <location>
        <position position="22"/>
    </location>
    <ligand>
        <name>[4Fe-4S] cluster</name>
        <dbReference type="ChEBI" id="CHEBI:49883"/>
        <note>4Fe-4S-S-AdoMet</note>
    </ligand>
</feature>
<dbReference type="EC" id="2.3.1.311" evidence="13"/>
<evidence type="ECO:0000256" key="5">
    <source>
        <dbReference type="ARBA" id="ARBA00022679"/>
    </source>
</evidence>
<evidence type="ECO:0000256" key="13">
    <source>
        <dbReference type="ARBA" id="ARBA00044771"/>
    </source>
</evidence>
<comment type="pathway">
    <text evidence="1">tRNA modification.</text>
</comment>
<dbReference type="InterPro" id="IPR039661">
    <property type="entry name" value="ELP3"/>
</dbReference>
<dbReference type="SMART" id="SM00729">
    <property type="entry name" value="Elp3"/>
    <property type="match status" value="1"/>
</dbReference>
<comment type="caution">
    <text evidence="17">The sequence shown here is derived from an EMBL/GenBank/DDBJ whole genome shotgun (WGS) entry which is preliminary data.</text>
</comment>
<protein>
    <recommendedName>
        <fullName evidence="13">tRNA carboxymethyluridine synthase</fullName>
        <ecNumber evidence="13">2.3.1.311</ecNumber>
    </recommendedName>
</protein>
<dbReference type="PANTHER" id="PTHR11135">
    <property type="entry name" value="HISTONE ACETYLTRANSFERASE-RELATED"/>
    <property type="match status" value="1"/>
</dbReference>
<comment type="cofactor">
    <cofactor evidence="15">
        <name>[4Fe-4S] cluster</name>
        <dbReference type="ChEBI" id="CHEBI:49883"/>
    </cofactor>
    <text evidence="15">Binds 1 [4Fe-4S] cluster. The cluster is coordinated with 3 cysteines and an exchangeable S-adenosyl-L-methionine.</text>
</comment>
<keyword evidence="12" id="KW-0012">Acyltransferase</keyword>
<keyword evidence="5" id="KW-0808">Transferase</keyword>
<evidence type="ECO:0000256" key="9">
    <source>
        <dbReference type="ARBA" id="ARBA00022884"/>
    </source>
</evidence>
<dbReference type="EMBL" id="DSGT01000009">
    <property type="protein sequence ID" value="HEW53201.1"/>
    <property type="molecule type" value="Genomic_DNA"/>
</dbReference>
<dbReference type="InterPro" id="IPR016181">
    <property type="entry name" value="Acyl_CoA_acyltransferase"/>
</dbReference>
<dbReference type="InterPro" id="IPR034687">
    <property type="entry name" value="ELP3-like"/>
</dbReference>
<dbReference type="InterPro" id="IPR013785">
    <property type="entry name" value="Aldolase_TIM"/>
</dbReference>
<keyword evidence="3" id="KW-0004">4Fe-4S</keyword>
<organism evidence="17">
    <name type="scientific">Ignisphaera aggregans</name>
    <dbReference type="NCBI Taxonomy" id="334771"/>
    <lineage>
        <taxon>Archaea</taxon>
        <taxon>Thermoproteota</taxon>
        <taxon>Thermoprotei</taxon>
        <taxon>Desulfurococcales</taxon>
        <taxon>Desulfurococcaceae</taxon>
        <taxon>Ignisphaera</taxon>
    </lineage>
</organism>
<keyword evidence="9" id="KW-0694">RNA-binding</keyword>
<evidence type="ECO:0000259" key="16">
    <source>
        <dbReference type="PROSITE" id="PS51918"/>
    </source>
</evidence>
<dbReference type="NCBIfam" id="TIGR01211">
    <property type="entry name" value="ELP3"/>
    <property type="match status" value="1"/>
</dbReference>
<dbReference type="GO" id="GO:0046872">
    <property type="term" value="F:metal ion binding"/>
    <property type="evidence" value="ECO:0007669"/>
    <property type="project" value="UniProtKB-KW"/>
</dbReference>
<dbReference type="GO" id="GO:0002926">
    <property type="term" value="P:tRNA wobble base 5-methoxycarbonylmethyl-2-thiouridinylation"/>
    <property type="evidence" value="ECO:0007669"/>
    <property type="project" value="TreeGrafter"/>
</dbReference>
<evidence type="ECO:0000256" key="12">
    <source>
        <dbReference type="ARBA" id="ARBA00023315"/>
    </source>
</evidence>
<name>A0A7C2Z925_9CREN</name>
<comment type="similarity">
    <text evidence="2">Belongs to the ELP3 family.</text>
</comment>
<evidence type="ECO:0000313" key="17">
    <source>
        <dbReference type="EMBL" id="HEW53201.1"/>
    </source>
</evidence>
<keyword evidence="4" id="KW-0820">tRNA-binding</keyword>
<dbReference type="SUPFAM" id="SSF55729">
    <property type="entry name" value="Acyl-CoA N-acyltransferases (Nat)"/>
    <property type="match status" value="1"/>
</dbReference>
<evidence type="ECO:0000256" key="11">
    <source>
        <dbReference type="ARBA" id="ARBA00023014"/>
    </source>
</evidence>
<comment type="catalytic activity">
    <reaction evidence="14">
        <text>uridine(34) in tRNA + acetyl-CoA + S-adenosyl-L-methionine + H2O = 5-(carboxymethyl)uridine(34) in tRNA + 5'-deoxyadenosine + L-methionine + CoA + 2 H(+)</text>
        <dbReference type="Rhea" id="RHEA:61020"/>
        <dbReference type="Rhea" id="RHEA-COMP:10407"/>
        <dbReference type="Rhea" id="RHEA-COMP:11727"/>
        <dbReference type="ChEBI" id="CHEBI:15377"/>
        <dbReference type="ChEBI" id="CHEBI:15378"/>
        <dbReference type="ChEBI" id="CHEBI:17319"/>
        <dbReference type="ChEBI" id="CHEBI:57287"/>
        <dbReference type="ChEBI" id="CHEBI:57288"/>
        <dbReference type="ChEBI" id="CHEBI:57844"/>
        <dbReference type="ChEBI" id="CHEBI:59789"/>
        <dbReference type="ChEBI" id="CHEBI:65315"/>
        <dbReference type="ChEBI" id="CHEBI:74882"/>
        <dbReference type="EC" id="2.3.1.311"/>
    </reaction>
    <physiologicalReaction direction="left-to-right" evidence="14">
        <dbReference type="Rhea" id="RHEA:61021"/>
    </physiologicalReaction>
</comment>
<feature type="binding site" evidence="15">
    <location>
        <position position="17"/>
    </location>
    <ligand>
        <name>[4Fe-4S] cluster</name>
        <dbReference type="ChEBI" id="CHEBI:49883"/>
        <note>4Fe-4S-S-AdoMet</note>
    </ligand>
</feature>
<reference evidence="17" key="1">
    <citation type="journal article" date="2020" name="mSystems">
        <title>Genome- and Community-Level Interaction Insights into Carbon Utilization and Element Cycling Functions of Hydrothermarchaeota in Hydrothermal Sediment.</title>
        <authorList>
            <person name="Zhou Z."/>
            <person name="Liu Y."/>
            <person name="Xu W."/>
            <person name="Pan J."/>
            <person name="Luo Z.H."/>
            <person name="Li M."/>
        </authorList>
    </citation>
    <scope>NUCLEOTIDE SEQUENCE [LARGE SCALE GENOMIC DNA]</scope>
    <source>
        <strain evidence="17">SpSt-16</strain>
    </source>
</reference>
<dbReference type="InterPro" id="IPR032432">
    <property type="entry name" value="Radical_SAM_C"/>
</dbReference>
<dbReference type="InterPro" id="IPR006638">
    <property type="entry name" value="Elp3/MiaA/NifB-like_rSAM"/>
</dbReference>
<dbReference type="GO" id="GO:0051539">
    <property type="term" value="F:4 iron, 4 sulfur cluster binding"/>
    <property type="evidence" value="ECO:0007669"/>
    <property type="project" value="UniProtKB-KW"/>
</dbReference>
<evidence type="ECO:0000256" key="4">
    <source>
        <dbReference type="ARBA" id="ARBA00022555"/>
    </source>
</evidence>
<accession>A0A7C2Z925</accession>
<gene>
    <name evidence="17" type="ORF">ENO77_03445</name>
</gene>
<dbReference type="GO" id="GO:0005737">
    <property type="term" value="C:cytoplasm"/>
    <property type="evidence" value="ECO:0007669"/>
    <property type="project" value="TreeGrafter"/>
</dbReference>
<dbReference type="AlphaFoldDB" id="A0A7C2Z925"/>
<feature type="domain" description="Radical SAM core" evidence="16">
    <location>
        <begin position="2"/>
        <end position="277"/>
    </location>
</feature>
<proteinExistence type="inferred from homology"/>
<dbReference type="GO" id="GO:0106261">
    <property type="term" value="F:tRNA uridine(34) acetyltransferase activity"/>
    <property type="evidence" value="ECO:0007669"/>
    <property type="project" value="UniProtKB-EC"/>
</dbReference>
<evidence type="ECO:0000256" key="3">
    <source>
        <dbReference type="ARBA" id="ARBA00022485"/>
    </source>
</evidence>
<evidence type="ECO:0000256" key="2">
    <source>
        <dbReference type="ARBA" id="ARBA00005494"/>
    </source>
</evidence>
<sequence length="467" mass="53724">MLSGVLVVAIMTKPYPCPHGKCIYCPGGPEHGTPQSYVGKEPALMRGIQTGFDPYSQFHLRIRQYEHLGHRPSKVDVVVMGGTFTAMPLDYQEWFVTSIYEAANRYPKPRPQELPCLEEAQIRNETASIRIVGLTIETRPDYCKEKHVDQILRFGATKVELGVQSIYEEILRRVNRGHSVRDTVDSTRISKDAGLKVAYHIMLGLPGSDPDKDVDMVREIFENPDFRPDMLKIYPTLVIEGTKLYDLWKRGEYRALTDEEAVEIIAKMYRYIPKWVRVIRIQRDIPADLITAGPKKANLRELVEKRVLELGMAIREIRFREVGRQAVFRGIRPRHVEFTKEVYEASKGVEVFLAAEDQHNNVLIGLLRLRIPSTSPHRPEIDSRTAMIRELHVYGPQIPVGEYWENGWQHRGWGSKLLKIAEEVARYEFSCTKILVLSGVGAREYYRLHGYSRLANSPYMFKDLTNL</sequence>
<dbReference type="Gene3D" id="3.20.20.70">
    <property type="entry name" value="Aldolase class I"/>
    <property type="match status" value="1"/>
</dbReference>
<feature type="binding site" evidence="15">
    <location>
        <position position="25"/>
    </location>
    <ligand>
        <name>[4Fe-4S] cluster</name>
        <dbReference type="ChEBI" id="CHEBI:49883"/>
        <note>4Fe-4S-S-AdoMet</note>
    </ligand>
</feature>
<dbReference type="SFLD" id="SFLDF00344">
    <property type="entry name" value="ELP3-like"/>
    <property type="match status" value="1"/>
</dbReference>
<dbReference type="PANTHER" id="PTHR11135:SF0">
    <property type="entry name" value="ELONGATOR COMPLEX PROTEIN 3"/>
    <property type="match status" value="1"/>
</dbReference>
<dbReference type="SFLD" id="SFLDG01086">
    <property type="entry name" value="elongater_protein-like"/>
    <property type="match status" value="1"/>
</dbReference>
<dbReference type="Gene3D" id="3.40.630.30">
    <property type="match status" value="1"/>
</dbReference>
<keyword evidence="10 15" id="KW-0408">Iron</keyword>
<dbReference type="InterPro" id="IPR007197">
    <property type="entry name" value="rSAM"/>
</dbReference>
<keyword evidence="8 15" id="KW-0479">Metal-binding</keyword>
<dbReference type="SUPFAM" id="SSF102114">
    <property type="entry name" value="Radical SAM enzymes"/>
    <property type="match status" value="1"/>
</dbReference>
<evidence type="ECO:0000256" key="15">
    <source>
        <dbReference type="PIRSR" id="PIRSR005669-1"/>
    </source>
</evidence>
<dbReference type="Pfam" id="PF16199">
    <property type="entry name" value="Radical_SAM_C"/>
    <property type="match status" value="1"/>
</dbReference>
<evidence type="ECO:0000256" key="10">
    <source>
        <dbReference type="ARBA" id="ARBA00023004"/>
    </source>
</evidence>
<dbReference type="InterPro" id="IPR058240">
    <property type="entry name" value="rSAM_sf"/>
</dbReference>
<keyword evidence="6" id="KW-0949">S-adenosyl-L-methionine</keyword>
<dbReference type="PROSITE" id="PS51918">
    <property type="entry name" value="RADICAL_SAM"/>
    <property type="match status" value="1"/>
</dbReference>
<evidence type="ECO:0000256" key="7">
    <source>
        <dbReference type="ARBA" id="ARBA00022694"/>
    </source>
</evidence>